<proteinExistence type="inferred from homology"/>
<protein>
    <recommendedName>
        <fullName evidence="4">homocysteine desulfhydrase</fullName>
        <ecNumber evidence="4">4.4.1.2</ecNumber>
    </recommendedName>
    <alternativeName>
        <fullName evidence="5">Homocysteine desulfhydrase</fullName>
    </alternativeName>
</protein>
<evidence type="ECO:0000256" key="9">
    <source>
        <dbReference type="RuleBase" id="RU362118"/>
    </source>
</evidence>
<dbReference type="GO" id="GO:0019346">
    <property type="term" value="P:transsulfuration"/>
    <property type="evidence" value="ECO:0007669"/>
    <property type="project" value="InterPro"/>
</dbReference>
<dbReference type="InterPro" id="IPR015422">
    <property type="entry name" value="PyrdxlP-dep_Trfase_small"/>
</dbReference>
<dbReference type="EMBL" id="PXYV01000082">
    <property type="protein sequence ID" value="PSR20154.1"/>
    <property type="molecule type" value="Genomic_DNA"/>
</dbReference>
<dbReference type="FunFam" id="3.40.640.10:FF:000046">
    <property type="entry name" value="Cystathionine gamma-lyase"/>
    <property type="match status" value="1"/>
</dbReference>
<dbReference type="InterPro" id="IPR015424">
    <property type="entry name" value="PyrdxlP-dep_Trfase"/>
</dbReference>
<comment type="catalytic activity">
    <reaction evidence="6">
        <text>L-homocysteine + H2O = 2-oxobutanoate + hydrogen sulfide + NH4(+) + H(+)</text>
        <dbReference type="Rhea" id="RHEA:14501"/>
        <dbReference type="ChEBI" id="CHEBI:15377"/>
        <dbReference type="ChEBI" id="CHEBI:15378"/>
        <dbReference type="ChEBI" id="CHEBI:16763"/>
        <dbReference type="ChEBI" id="CHEBI:28938"/>
        <dbReference type="ChEBI" id="CHEBI:29919"/>
        <dbReference type="ChEBI" id="CHEBI:58199"/>
        <dbReference type="EC" id="4.4.1.2"/>
    </reaction>
    <physiologicalReaction direction="left-to-right" evidence="6">
        <dbReference type="Rhea" id="RHEA:14502"/>
    </physiologicalReaction>
</comment>
<reference evidence="10 11" key="1">
    <citation type="journal article" date="2014" name="BMC Genomics">
        <title>Comparison of environmental and isolate Sulfobacillus genomes reveals diverse carbon, sulfur, nitrogen, and hydrogen metabolisms.</title>
        <authorList>
            <person name="Justice N.B."/>
            <person name="Norman A."/>
            <person name="Brown C.T."/>
            <person name="Singh A."/>
            <person name="Thomas B.C."/>
            <person name="Banfield J.F."/>
        </authorList>
    </citation>
    <scope>NUCLEOTIDE SEQUENCE [LARGE SCALE GENOMIC DNA]</scope>
    <source>
        <strain evidence="10">AMDSBA3</strain>
    </source>
</reference>
<dbReference type="SUPFAM" id="SSF53383">
    <property type="entry name" value="PLP-dependent transferases"/>
    <property type="match status" value="1"/>
</dbReference>
<dbReference type="GO" id="GO:0005737">
    <property type="term" value="C:cytoplasm"/>
    <property type="evidence" value="ECO:0007669"/>
    <property type="project" value="TreeGrafter"/>
</dbReference>
<evidence type="ECO:0000256" key="2">
    <source>
        <dbReference type="ARBA" id="ARBA00022898"/>
    </source>
</evidence>
<evidence type="ECO:0000256" key="3">
    <source>
        <dbReference type="ARBA" id="ARBA00023239"/>
    </source>
</evidence>
<keyword evidence="3" id="KW-0456">Lyase</keyword>
<dbReference type="InterPro" id="IPR015421">
    <property type="entry name" value="PyrdxlP-dep_Trfase_major"/>
</dbReference>
<evidence type="ECO:0000256" key="5">
    <source>
        <dbReference type="ARBA" id="ARBA00047199"/>
    </source>
</evidence>
<comment type="similarity">
    <text evidence="9">Belongs to the trans-sulfuration enzymes family.</text>
</comment>
<evidence type="ECO:0000256" key="8">
    <source>
        <dbReference type="PIRSR" id="PIRSR001434-2"/>
    </source>
</evidence>
<dbReference type="GO" id="GO:0030170">
    <property type="term" value="F:pyridoxal phosphate binding"/>
    <property type="evidence" value="ECO:0007669"/>
    <property type="project" value="InterPro"/>
</dbReference>
<dbReference type="Proteomes" id="UP000241848">
    <property type="component" value="Unassembled WGS sequence"/>
</dbReference>
<keyword evidence="2 8" id="KW-0663">Pyridoxal phosphate</keyword>
<organism evidence="10 11">
    <name type="scientific">Sulfobacillus acidophilus</name>
    <dbReference type="NCBI Taxonomy" id="53633"/>
    <lineage>
        <taxon>Bacteria</taxon>
        <taxon>Bacillati</taxon>
        <taxon>Bacillota</taxon>
        <taxon>Clostridia</taxon>
        <taxon>Eubacteriales</taxon>
        <taxon>Clostridiales Family XVII. Incertae Sedis</taxon>
        <taxon>Sulfobacillus</taxon>
    </lineage>
</organism>
<evidence type="ECO:0000256" key="4">
    <source>
        <dbReference type="ARBA" id="ARBA00047175"/>
    </source>
</evidence>
<evidence type="ECO:0000256" key="6">
    <source>
        <dbReference type="ARBA" id="ARBA00048780"/>
    </source>
</evidence>
<dbReference type="InterPro" id="IPR000277">
    <property type="entry name" value="Cys/Met-Metab_PyrdxlP-dep_enz"/>
</dbReference>
<dbReference type="PIRSF" id="PIRSF001434">
    <property type="entry name" value="CGS"/>
    <property type="match status" value="1"/>
</dbReference>
<accession>A0A2T2WD33</accession>
<sequence>MGKSYCREAISIDIHTLSVQIPAVEWPYNAATPPLYQTSAYTYHSVDEVDRLLSGDGRGYTYSRGGNPTCDALAYVLAELERAEAAVIAASGMGAILAGILALSPTAAPVIVAREIYGGTPGLVRQVLQPLGYTLYWLNTHNEAEAKATLQAHPGVLVVESISNPLGRVSPLDTLIAMAHQMGSHVLVDNTFATPYHAQPLRFGADLVAHSVTKYIGGHSDLIAGALVGSKELTQRAAQILNVMGITPDPFAAWLALRGARTLALRMERASQNALSLSTALSGHFALDRVYYPGLSSHPDHEVAQRLLERGYGAIVGLRLHGGRRAVERFVQSLKLVPFLPSLGDVMTTVSQPVVASHRELTEAEQRAVEIDDSVVRVSVGIENVQDLIEDFQQALESANSR</sequence>
<feature type="modified residue" description="N6-(pyridoxal phosphate)lysine" evidence="8">
    <location>
        <position position="214"/>
    </location>
</feature>
<dbReference type="GO" id="GO:0047804">
    <property type="term" value="F:cysteine-S-conjugate beta-lyase activity"/>
    <property type="evidence" value="ECO:0007669"/>
    <property type="project" value="UniProtKB-ARBA"/>
</dbReference>
<evidence type="ECO:0000256" key="7">
    <source>
        <dbReference type="ARBA" id="ARBA00052699"/>
    </source>
</evidence>
<dbReference type="PANTHER" id="PTHR11808">
    <property type="entry name" value="TRANS-SULFURATION ENZYME FAMILY MEMBER"/>
    <property type="match status" value="1"/>
</dbReference>
<dbReference type="Pfam" id="PF01053">
    <property type="entry name" value="Cys_Met_Meta_PP"/>
    <property type="match status" value="1"/>
</dbReference>
<name>A0A2T2WD33_9FIRM</name>
<comment type="catalytic activity">
    <reaction evidence="7">
        <text>L-methionine + H2O = methanethiol + 2-oxobutanoate + NH4(+)</text>
        <dbReference type="Rhea" id="RHEA:23800"/>
        <dbReference type="ChEBI" id="CHEBI:15377"/>
        <dbReference type="ChEBI" id="CHEBI:16007"/>
        <dbReference type="ChEBI" id="CHEBI:16763"/>
        <dbReference type="ChEBI" id="CHEBI:28938"/>
        <dbReference type="ChEBI" id="CHEBI:57844"/>
        <dbReference type="EC" id="4.4.1.11"/>
    </reaction>
    <physiologicalReaction direction="left-to-right" evidence="7">
        <dbReference type="Rhea" id="RHEA:23801"/>
    </physiologicalReaction>
</comment>
<evidence type="ECO:0000313" key="10">
    <source>
        <dbReference type="EMBL" id="PSR20154.1"/>
    </source>
</evidence>
<dbReference type="EC" id="4.4.1.2" evidence="4"/>
<dbReference type="Gene3D" id="3.90.1150.10">
    <property type="entry name" value="Aspartate Aminotransferase, domain 1"/>
    <property type="match status" value="1"/>
</dbReference>
<dbReference type="PANTHER" id="PTHR11808:SF50">
    <property type="entry name" value="CYSTATHIONINE BETA-LYASE"/>
    <property type="match status" value="1"/>
</dbReference>
<dbReference type="CDD" id="cd00614">
    <property type="entry name" value="CGS_like"/>
    <property type="match status" value="1"/>
</dbReference>
<gene>
    <name evidence="10" type="ORF">C7B45_16285</name>
</gene>
<comment type="cofactor">
    <cofactor evidence="1 9">
        <name>pyridoxal 5'-phosphate</name>
        <dbReference type="ChEBI" id="CHEBI:597326"/>
    </cofactor>
</comment>
<dbReference type="GO" id="GO:0018826">
    <property type="term" value="F:methionine gamma-lyase activity"/>
    <property type="evidence" value="ECO:0007669"/>
    <property type="project" value="UniProtKB-EC"/>
</dbReference>
<comment type="caution">
    <text evidence="10">The sequence shown here is derived from an EMBL/GenBank/DDBJ whole genome shotgun (WGS) entry which is preliminary data.</text>
</comment>
<dbReference type="GO" id="GO:0047982">
    <property type="term" value="F:homocysteine desulfhydrase activity"/>
    <property type="evidence" value="ECO:0007669"/>
    <property type="project" value="UniProtKB-EC"/>
</dbReference>
<dbReference type="Gene3D" id="3.40.640.10">
    <property type="entry name" value="Type I PLP-dependent aspartate aminotransferase-like (Major domain)"/>
    <property type="match status" value="1"/>
</dbReference>
<evidence type="ECO:0000313" key="11">
    <source>
        <dbReference type="Proteomes" id="UP000241848"/>
    </source>
</evidence>
<evidence type="ECO:0000256" key="1">
    <source>
        <dbReference type="ARBA" id="ARBA00001933"/>
    </source>
</evidence>
<dbReference type="AlphaFoldDB" id="A0A2T2WD33"/>